<dbReference type="InterPro" id="IPR005158">
    <property type="entry name" value="BTAD"/>
</dbReference>
<dbReference type="Gene3D" id="1.25.40.10">
    <property type="entry name" value="Tetratricopeptide repeat domain"/>
    <property type="match status" value="1"/>
</dbReference>
<dbReference type="InterPro" id="IPR011990">
    <property type="entry name" value="TPR-like_helical_dom_sf"/>
</dbReference>
<proteinExistence type="inferred from homology"/>
<reference evidence="8" key="1">
    <citation type="submission" date="2021-06" db="EMBL/GenBank/DDBJ databases">
        <title>Sequencing of actinobacteria type strains.</title>
        <authorList>
            <person name="Nguyen G.-S."/>
            <person name="Wentzel A."/>
        </authorList>
    </citation>
    <scope>NUCLEOTIDE SEQUENCE</scope>
    <source>
        <strain evidence="8">P38-E01</strain>
    </source>
</reference>
<keyword evidence="5" id="KW-0804">Transcription</keyword>
<dbReference type="Gene3D" id="1.10.10.10">
    <property type="entry name" value="Winged helix-like DNA-binding domain superfamily/Winged helix DNA-binding domain"/>
    <property type="match status" value="1"/>
</dbReference>
<sequence>MLEVRILGGIEALRSGSVLALGPDQRRAVLGVLALEANRPVSLQKITRMLWGGDSPEGAKGSIQAHISRLRSVLFAGGEHREAIETVPGGYRLVLESGRVDIVRFDELVARARRAGDSEARALYSEALRLWRGRPMATARYLESLSCALQEKCLLVYEDSVETRLRLGEAAQLVPELTAMAHEHLHRPRLTGALMKALQSSGRTAEALHHYDLVRRNLVEQAGLEPGVELRRLQAAVLREEDSRQKAHL</sequence>
<evidence type="ECO:0000313" key="8">
    <source>
        <dbReference type="EMBL" id="MBU7600427.1"/>
    </source>
</evidence>
<dbReference type="AlphaFoldDB" id="A0A949N7S5"/>
<feature type="DNA-binding region" description="OmpR/PhoB-type" evidence="6">
    <location>
        <begin position="1"/>
        <end position="95"/>
    </location>
</feature>
<dbReference type="InterPro" id="IPR036388">
    <property type="entry name" value="WH-like_DNA-bd_sf"/>
</dbReference>
<dbReference type="SUPFAM" id="SSF48452">
    <property type="entry name" value="TPR-like"/>
    <property type="match status" value="1"/>
</dbReference>
<dbReference type="PANTHER" id="PTHR35807:SF1">
    <property type="entry name" value="TRANSCRIPTIONAL REGULATOR REDD"/>
    <property type="match status" value="1"/>
</dbReference>
<dbReference type="PANTHER" id="PTHR35807">
    <property type="entry name" value="TRANSCRIPTIONAL REGULATOR REDD-RELATED"/>
    <property type="match status" value="1"/>
</dbReference>
<evidence type="ECO:0000256" key="6">
    <source>
        <dbReference type="PROSITE-ProRule" id="PRU01091"/>
    </source>
</evidence>
<dbReference type="SMART" id="SM01043">
    <property type="entry name" value="BTAD"/>
    <property type="match status" value="1"/>
</dbReference>
<dbReference type="CDD" id="cd15831">
    <property type="entry name" value="BTAD"/>
    <property type="match status" value="1"/>
</dbReference>
<dbReference type="InterPro" id="IPR016032">
    <property type="entry name" value="Sig_transdc_resp-reg_C-effctor"/>
</dbReference>
<feature type="domain" description="OmpR/PhoB-type" evidence="7">
    <location>
        <begin position="1"/>
        <end position="95"/>
    </location>
</feature>
<dbReference type="Proteomes" id="UP000694501">
    <property type="component" value="Unassembled WGS sequence"/>
</dbReference>
<dbReference type="SMART" id="SM00862">
    <property type="entry name" value="Trans_reg_C"/>
    <property type="match status" value="1"/>
</dbReference>
<evidence type="ECO:0000256" key="2">
    <source>
        <dbReference type="ARBA" id="ARBA00023012"/>
    </source>
</evidence>
<accession>A0A949N7S5</accession>
<evidence type="ECO:0000256" key="5">
    <source>
        <dbReference type="ARBA" id="ARBA00023163"/>
    </source>
</evidence>
<dbReference type="EMBL" id="JAELVF020000004">
    <property type="protein sequence ID" value="MBU7600427.1"/>
    <property type="molecule type" value="Genomic_DNA"/>
</dbReference>
<dbReference type="InterPro" id="IPR051677">
    <property type="entry name" value="AfsR-DnrI-RedD_regulator"/>
</dbReference>
<gene>
    <name evidence="8" type="ORF">JGS22_023040</name>
</gene>
<evidence type="ECO:0000313" key="9">
    <source>
        <dbReference type="Proteomes" id="UP000694501"/>
    </source>
</evidence>
<dbReference type="GO" id="GO:0006355">
    <property type="term" value="P:regulation of DNA-templated transcription"/>
    <property type="evidence" value="ECO:0007669"/>
    <property type="project" value="InterPro"/>
</dbReference>
<dbReference type="Pfam" id="PF03704">
    <property type="entry name" value="BTAD"/>
    <property type="match status" value="1"/>
</dbReference>
<comment type="caution">
    <text evidence="8">The sequence shown here is derived from an EMBL/GenBank/DDBJ whole genome shotgun (WGS) entry which is preliminary data.</text>
</comment>
<keyword evidence="3" id="KW-0805">Transcription regulation</keyword>
<keyword evidence="9" id="KW-1185">Reference proteome</keyword>
<protein>
    <submittedName>
        <fullName evidence="8">AfsR/SARP family transcriptional regulator</fullName>
    </submittedName>
</protein>
<dbReference type="RefSeq" id="WP_211040786.1">
    <property type="nucleotide sequence ID" value="NZ_JAELVF020000004.1"/>
</dbReference>
<dbReference type="PROSITE" id="PS51755">
    <property type="entry name" value="OMPR_PHOB"/>
    <property type="match status" value="1"/>
</dbReference>
<evidence type="ECO:0000259" key="7">
    <source>
        <dbReference type="PROSITE" id="PS51755"/>
    </source>
</evidence>
<dbReference type="GO" id="GO:0003677">
    <property type="term" value="F:DNA binding"/>
    <property type="evidence" value="ECO:0007669"/>
    <property type="project" value="UniProtKB-UniRule"/>
</dbReference>
<dbReference type="Pfam" id="PF00486">
    <property type="entry name" value="Trans_reg_C"/>
    <property type="match status" value="1"/>
</dbReference>
<keyword evidence="4 6" id="KW-0238">DNA-binding</keyword>
<organism evidence="8 9">
    <name type="scientific">Streptomyces tardus</name>
    <dbReference type="NCBI Taxonomy" id="2780544"/>
    <lineage>
        <taxon>Bacteria</taxon>
        <taxon>Bacillati</taxon>
        <taxon>Actinomycetota</taxon>
        <taxon>Actinomycetes</taxon>
        <taxon>Kitasatosporales</taxon>
        <taxon>Streptomycetaceae</taxon>
        <taxon>Streptomyces</taxon>
    </lineage>
</organism>
<dbReference type="SUPFAM" id="SSF46894">
    <property type="entry name" value="C-terminal effector domain of the bipartite response regulators"/>
    <property type="match status" value="1"/>
</dbReference>
<dbReference type="InterPro" id="IPR001867">
    <property type="entry name" value="OmpR/PhoB-type_DNA-bd"/>
</dbReference>
<keyword evidence="2" id="KW-0902">Two-component regulatory system</keyword>
<evidence type="ECO:0000256" key="3">
    <source>
        <dbReference type="ARBA" id="ARBA00023015"/>
    </source>
</evidence>
<evidence type="ECO:0000256" key="1">
    <source>
        <dbReference type="ARBA" id="ARBA00005820"/>
    </source>
</evidence>
<dbReference type="GO" id="GO:0000160">
    <property type="term" value="P:phosphorelay signal transduction system"/>
    <property type="evidence" value="ECO:0007669"/>
    <property type="project" value="UniProtKB-KW"/>
</dbReference>
<comment type="similarity">
    <text evidence="1">Belongs to the AfsR/DnrI/RedD regulatory family.</text>
</comment>
<evidence type="ECO:0000256" key="4">
    <source>
        <dbReference type="ARBA" id="ARBA00023125"/>
    </source>
</evidence>
<name>A0A949N7S5_9ACTN</name>